<keyword evidence="3" id="KW-1185">Reference proteome</keyword>
<evidence type="ECO:0000313" key="3">
    <source>
        <dbReference type="Proteomes" id="UP001066276"/>
    </source>
</evidence>
<proteinExistence type="predicted"/>
<name>A0AAV7U1Z5_PLEWA</name>
<protein>
    <submittedName>
        <fullName evidence="2">Uncharacterized protein</fullName>
    </submittedName>
</protein>
<feature type="region of interest" description="Disordered" evidence="1">
    <location>
        <begin position="1"/>
        <end position="24"/>
    </location>
</feature>
<evidence type="ECO:0000256" key="1">
    <source>
        <dbReference type="SAM" id="MobiDB-lite"/>
    </source>
</evidence>
<dbReference type="AlphaFoldDB" id="A0AAV7U1Z5"/>
<sequence>MESCGEGAPWTSTGPVGVGGPASTLTLNPANLLGTRVSHREPQRRKNYLTSDACALTDEQAANLAVKHARRTSWGYVHAGGCGARPRTLRLLVIKYSYPLQPNKMA</sequence>
<dbReference type="Proteomes" id="UP001066276">
    <property type="component" value="Chromosome 3_2"/>
</dbReference>
<comment type="caution">
    <text evidence="2">The sequence shown here is derived from an EMBL/GenBank/DDBJ whole genome shotgun (WGS) entry which is preliminary data.</text>
</comment>
<organism evidence="2 3">
    <name type="scientific">Pleurodeles waltl</name>
    <name type="common">Iberian ribbed newt</name>
    <dbReference type="NCBI Taxonomy" id="8319"/>
    <lineage>
        <taxon>Eukaryota</taxon>
        <taxon>Metazoa</taxon>
        <taxon>Chordata</taxon>
        <taxon>Craniata</taxon>
        <taxon>Vertebrata</taxon>
        <taxon>Euteleostomi</taxon>
        <taxon>Amphibia</taxon>
        <taxon>Batrachia</taxon>
        <taxon>Caudata</taxon>
        <taxon>Salamandroidea</taxon>
        <taxon>Salamandridae</taxon>
        <taxon>Pleurodelinae</taxon>
        <taxon>Pleurodeles</taxon>
    </lineage>
</organism>
<evidence type="ECO:0000313" key="2">
    <source>
        <dbReference type="EMBL" id="KAJ1181727.1"/>
    </source>
</evidence>
<dbReference type="EMBL" id="JANPWB010000006">
    <property type="protein sequence ID" value="KAJ1181727.1"/>
    <property type="molecule type" value="Genomic_DNA"/>
</dbReference>
<accession>A0AAV7U1Z5</accession>
<gene>
    <name evidence="2" type="ORF">NDU88_006929</name>
</gene>
<reference evidence="2" key="1">
    <citation type="journal article" date="2022" name="bioRxiv">
        <title>Sequencing and chromosome-scale assembly of the giantPleurodeles waltlgenome.</title>
        <authorList>
            <person name="Brown T."/>
            <person name="Elewa A."/>
            <person name="Iarovenko S."/>
            <person name="Subramanian E."/>
            <person name="Araus A.J."/>
            <person name="Petzold A."/>
            <person name="Susuki M."/>
            <person name="Suzuki K.-i.T."/>
            <person name="Hayashi T."/>
            <person name="Toyoda A."/>
            <person name="Oliveira C."/>
            <person name="Osipova E."/>
            <person name="Leigh N.D."/>
            <person name="Simon A."/>
            <person name="Yun M.H."/>
        </authorList>
    </citation>
    <scope>NUCLEOTIDE SEQUENCE</scope>
    <source>
        <strain evidence="2">20211129_DDA</strain>
        <tissue evidence="2">Liver</tissue>
    </source>
</reference>